<protein>
    <submittedName>
        <fullName evidence="2">Transposase</fullName>
    </submittedName>
</protein>
<dbReference type="Pfam" id="PF01797">
    <property type="entry name" value="Y1_Tnp"/>
    <property type="match status" value="1"/>
</dbReference>
<dbReference type="GO" id="GO:0004803">
    <property type="term" value="F:transposase activity"/>
    <property type="evidence" value="ECO:0007669"/>
    <property type="project" value="InterPro"/>
</dbReference>
<dbReference type="Proteomes" id="UP000461585">
    <property type="component" value="Unassembled WGS sequence"/>
</dbReference>
<evidence type="ECO:0000313" key="3">
    <source>
        <dbReference type="Proteomes" id="UP000461585"/>
    </source>
</evidence>
<accession>A0A7X5HXE6</accession>
<feature type="domain" description="Transposase IS200-like" evidence="1">
    <location>
        <begin position="10"/>
        <end position="123"/>
    </location>
</feature>
<keyword evidence="3" id="KW-1185">Reference proteome</keyword>
<reference evidence="2 3" key="1">
    <citation type="submission" date="2020-01" db="EMBL/GenBank/DDBJ databases">
        <title>Anaeroalcalibacter tamaniensis gen. nov., sp. nov., moderately halophilic strictly anaerobic fermenter bacterium from mud volcano of Taman peninsula.</title>
        <authorList>
            <person name="Frolova A."/>
            <person name="Merkel A.Y."/>
            <person name="Slobodkin A.I."/>
        </authorList>
    </citation>
    <scope>NUCLEOTIDE SEQUENCE [LARGE SCALE GENOMIC DNA]</scope>
    <source>
        <strain evidence="2 3">F-3ap</strain>
    </source>
</reference>
<gene>
    <name evidence="2" type="ORF">GXN74_11715</name>
</gene>
<dbReference type="EMBL" id="JAAEEH010000038">
    <property type="protein sequence ID" value="NDL68407.1"/>
    <property type="molecule type" value="Genomic_DNA"/>
</dbReference>
<comment type="caution">
    <text evidence="2">The sequence shown here is derived from an EMBL/GenBank/DDBJ whole genome shotgun (WGS) entry which is preliminary data.</text>
</comment>
<sequence length="252" mass="29417">MPRRAREKSVTGIYHVMWRGNNKQTVFQDSQDCRHFLKILEEYRHKCGFTLYAYCLMGNHVHLLMKEGEEPLGRVFCRIGAKLVFWHNRKYKRVGHLFQDRYRSEAVDNDAYLLTVLRYIHRNPVKAGMVEAVADYPWSSYGEYIRGGGICDTGSMLRFFGEDGEKAVETFRSFHQAGDGDRCQLEEELIRLDDREAEGILREMVGVERLEEFGKWKKEERDRFLRLLKGRGLTARQIAGLLKIGTSTVKRA</sequence>
<dbReference type="SMART" id="SM01321">
    <property type="entry name" value="Y1_Tnp"/>
    <property type="match status" value="1"/>
</dbReference>
<organism evidence="2 3">
    <name type="scientific">Anaerotalea alkaliphila</name>
    <dbReference type="NCBI Taxonomy" id="2662126"/>
    <lineage>
        <taxon>Bacteria</taxon>
        <taxon>Bacillati</taxon>
        <taxon>Bacillota</taxon>
        <taxon>Clostridia</taxon>
        <taxon>Eubacteriales</taxon>
        <taxon>Anaerotalea</taxon>
    </lineage>
</organism>
<dbReference type="GO" id="GO:0006313">
    <property type="term" value="P:DNA transposition"/>
    <property type="evidence" value="ECO:0007669"/>
    <property type="project" value="InterPro"/>
</dbReference>
<dbReference type="AlphaFoldDB" id="A0A7X5HXE6"/>
<proteinExistence type="predicted"/>
<dbReference type="RefSeq" id="WP_162371131.1">
    <property type="nucleotide sequence ID" value="NZ_JAAEEH010000038.1"/>
</dbReference>
<dbReference type="InterPro" id="IPR036515">
    <property type="entry name" value="Transposase_17_sf"/>
</dbReference>
<dbReference type="InterPro" id="IPR002686">
    <property type="entry name" value="Transposase_17"/>
</dbReference>
<dbReference type="GO" id="GO:0003677">
    <property type="term" value="F:DNA binding"/>
    <property type="evidence" value="ECO:0007669"/>
    <property type="project" value="InterPro"/>
</dbReference>
<evidence type="ECO:0000313" key="2">
    <source>
        <dbReference type="EMBL" id="NDL68407.1"/>
    </source>
</evidence>
<dbReference type="PANTHER" id="PTHR34322">
    <property type="entry name" value="TRANSPOSASE, Y1_TNP DOMAIN-CONTAINING"/>
    <property type="match status" value="1"/>
</dbReference>
<dbReference type="SUPFAM" id="SSF143422">
    <property type="entry name" value="Transposase IS200-like"/>
    <property type="match status" value="1"/>
</dbReference>
<dbReference type="PANTHER" id="PTHR34322:SF2">
    <property type="entry name" value="TRANSPOSASE IS200-LIKE DOMAIN-CONTAINING PROTEIN"/>
    <property type="match status" value="1"/>
</dbReference>
<dbReference type="Gene3D" id="3.30.70.1290">
    <property type="entry name" value="Transposase IS200-like"/>
    <property type="match status" value="1"/>
</dbReference>
<evidence type="ECO:0000259" key="1">
    <source>
        <dbReference type="SMART" id="SM01321"/>
    </source>
</evidence>
<name>A0A7X5HXE6_9FIRM</name>